<feature type="compositionally biased region" description="Low complexity" evidence="1">
    <location>
        <begin position="71"/>
        <end position="90"/>
    </location>
</feature>
<protein>
    <submittedName>
        <fullName evidence="3">Uncharacterized protein</fullName>
    </submittedName>
</protein>
<dbReference type="AlphaFoldDB" id="A0A949JIR7"/>
<evidence type="ECO:0000313" key="3">
    <source>
        <dbReference type="EMBL" id="MBU7599399.1"/>
    </source>
</evidence>
<organism evidence="3 4">
    <name type="scientific">Streptomyces tardus</name>
    <dbReference type="NCBI Taxonomy" id="2780544"/>
    <lineage>
        <taxon>Bacteria</taxon>
        <taxon>Bacillati</taxon>
        <taxon>Actinomycetota</taxon>
        <taxon>Actinomycetes</taxon>
        <taxon>Kitasatosporales</taxon>
        <taxon>Streptomycetaceae</taxon>
        <taxon>Streptomyces</taxon>
    </lineage>
</organism>
<feature type="region of interest" description="Disordered" evidence="1">
    <location>
        <begin position="169"/>
        <end position="198"/>
    </location>
</feature>
<dbReference type="RefSeq" id="WP_216815026.1">
    <property type="nucleotide sequence ID" value="NZ_JAELVF020000001.1"/>
</dbReference>
<keyword evidence="4" id="KW-1185">Reference proteome</keyword>
<feature type="transmembrane region" description="Helical" evidence="2">
    <location>
        <begin position="16"/>
        <end position="36"/>
    </location>
</feature>
<sequence>MVLAGAGHAAVSGRAVPPWVLLAACVAVGALAWAGVARRRGPYAIGGALLVLQAGLHLLFARLGPAPAAAHPAAPPADAGHGHLGAHAGTAGAGHSGGHHGSVQEGADALLSGVVHGSPAMTTVHLLAALGCALWLWRGEAALFTLLRLLGDRAHTVLVLLLAPAPLPAAESGPRPVDAPDAPRTVLPAHSRQGRAPPRLRRDLPAAALV</sequence>
<reference evidence="3" key="1">
    <citation type="submission" date="2021-06" db="EMBL/GenBank/DDBJ databases">
        <title>Sequencing of actinobacteria type strains.</title>
        <authorList>
            <person name="Nguyen G.-S."/>
            <person name="Wentzel A."/>
        </authorList>
    </citation>
    <scope>NUCLEOTIDE SEQUENCE</scope>
    <source>
        <strain evidence="3">P38-E01</strain>
    </source>
</reference>
<evidence type="ECO:0000256" key="1">
    <source>
        <dbReference type="SAM" id="MobiDB-lite"/>
    </source>
</evidence>
<keyword evidence="2" id="KW-0472">Membrane</keyword>
<feature type="region of interest" description="Disordered" evidence="1">
    <location>
        <begin position="71"/>
        <end position="102"/>
    </location>
</feature>
<keyword evidence="2" id="KW-1133">Transmembrane helix</keyword>
<dbReference type="Proteomes" id="UP000694501">
    <property type="component" value="Unassembled WGS sequence"/>
</dbReference>
<proteinExistence type="predicted"/>
<dbReference type="EMBL" id="JAELVF020000001">
    <property type="protein sequence ID" value="MBU7599399.1"/>
    <property type="molecule type" value="Genomic_DNA"/>
</dbReference>
<gene>
    <name evidence="3" type="ORF">JGS22_017690</name>
</gene>
<name>A0A949JIR7_9ACTN</name>
<feature type="transmembrane region" description="Helical" evidence="2">
    <location>
        <begin position="43"/>
        <end position="61"/>
    </location>
</feature>
<evidence type="ECO:0000256" key="2">
    <source>
        <dbReference type="SAM" id="Phobius"/>
    </source>
</evidence>
<evidence type="ECO:0000313" key="4">
    <source>
        <dbReference type="Proteomes" id="UP000694501"/>
    </source>
</evidence>
<comment type="caution">
    <text evidence="3">The sequence shown here is derived from an EMBL/GenBank/DDBJ whole genome shotgun (WGS) entry which is preliminary data.</text>
</comment>
<keyword evidence="2" id="KW-0812">Transmembrane</keyword>
<feature type="compositionally biased region" description="Gly residues" evidence="1">
    <location>
        <begin position="91"/>
        <end position="100"/>
    </location>
</feature>
<accession>A0A949JIR7</accession>